<evidence type="ECO:0000313" key="2">
    <source>
        <dbReference type="EMBL" id="KAL2471003.1"/>
    </source>
</evidence>
<accession>A0ABD1Q483</accession>
<protein>
    <submittedName>
        <fullName evidence="2">Uncharacterized protein</fullName>
    </submittedName>
</protein>
<dbReference type="EMBL" id="JBFOLK010000012">
    <property type="protein sequence ID" value="KAL2471003.1"/>
    <property type="molecule type" value="Genomic_DNA"/>
</dbReference>
<name>A0ABD1Q483_9LAMI</name>
<reference evidence="3" key="1">
    <citation type="submission" date="2024-07" db="EMBL/GenBank/DDBJ databases">
        <title>Two chromosome-level genome assemblies of Korean endemic species Abeliophyllum distichum and Forsythia ovata (Oleaceae).</title>
        <authorList>
            <person name="Jang H."/>
        </authorList>
    </citation>
    <scope>NUCLEOTIDE SEQUENCE [LARGE SCALE GENOMIC DNA]</scope>
</reference>
<organism evidence="2 3">
    <name type="scientific">Abeliophyllum distichum</name>
    <dbReference type="NCBI Taxonomy" id="126358"/>
    <lineage>
        <taxon>Eukaryota</taxon>
        <taxon>Viridiplantae</taxon>
        <taxon>Streptophyta</taxon>
        <taxon>Embryophyta</taxon>
        <taxon>Tracheophyta</taxon>
        <taxon>Spermatophyta</taxon>
        <taxon>Magnoliopsida</taxon>
        <taxon>eudicotyledons</taxon>
        <taxon>Gunneridae</taxon>
        <taxon>Pentapetalae</taxon>
        <taxon>asterids</taxon>
        <taxon>lamiids</taxon>
        <taxon>Lamiales</taxon>
        <taxon>Oleaceae</taxon>
        <taxon>Forsythieae</taxon>
        <taxon>Abeliophyllum</taxon>
    </lineage>
</organism>
<sequence>MLNLRWILAYANDEEEAEMPGLQLSDSDDEVNDGDFEFDINAPERIHVGYNADPTAEEANERVGELGLDIDKDYYPSSEELNIDYSSAEDNNYKFPTVDPEK</sequence>
<gene>
    <name evidence="2" type="ORF">Adt_39139</name>
</gene>
<comment type="caution">
    <text evidence="2">The sequence shown here is derived from an EMBL/GenBank/DDBJ whole genome shotgun (WGS) entry which is preliminary data.</text>
</comment>
<keyword evidence="3" id="KW-1185">Reference proteome</keyword>
<evidence type="ECO:0000256" key="1">
    <source>
        <dbReference type="SAM" id="MobiDB-lite"/>
    </source>
</evidence>
<evidence type="ECO:0000313" key="3">
    <source>
        <dbReference type="Proteomes" id="UP001604336"/>
    </source>
</evidence>
<feature type="region of interest" description="Disordered" evidence="1">
    <location>
        <begin position="81"/>
        <end position="102"/>
    </location>
</feature>
<proteinExistence type="predicted"/>
<dbReference type="AlphaFoldDB" id="A0ABD1Q483"/>
<dbReference type="Proteomes" id="UP001604336">
    <property type="component" value="Unassembled WGS sequence"/>
</dbReference>